<protein>
    <recommendedName>
        <fullName evidence="5">AAA family ATPase</fullName>
    </recommendedName>
</protein>
<dbReference type="Gene3D" id="3.40.50.300">
    <property type="entry name" value="P-loop containing nucleotide triphosphate hydrolases"/>
    <property type="match status" value="1"/>
</dbReference>
<dbReference type="PANTHER" id="PTHR43581">
    <property type="entry name" value="ATP/GTP PHOSPHATASE"/>
    <property type="match status" value="1"/>
</dbReference>
<dbReference type="Proteomes" id="UP000286806">
    <property type="component" value="Unassembled WGS sequence"/>
</dbReference>
<evidence type="ECO:0000313" key="4">
    <source>
        <dbReference type="Proteomes" id="UP000286806"/>
    </source>
</evidence>
<dbReference type="SUPFAM" id="SSF52540">
    <property type="entry name" value="P-loop containing nucleoside triphosphate hydrolases"/>
    <property type="match status" value="1"/>
</dbReference>
<feature type="domain" description="Endonuclease GajA/Old nuclease/RecF-like AAA" evidence="1">
    <location>
        <begin position="1"/>
        <end position="143"/>
    </location>
</feature>
<dbReference type="InterPro" id="IPR003959">
    <property type="entry name" value="ATPase_AAA_core"/>
</dbReference>
<dbReference type="Pfam" id="PF13304">
    <property type="entry name" value="AAA_21"/>
    <property type="match status" value="1"/>
</dbReference>
<dbReference type="PANTHER" id="PTHR43581:SF4">
    <property type="entry name" value="ATP_GTP PHOSPHATASE"/>
    <property type="match status" value="1"/>
</dbReference>
<proteinExistence type="predicted"/>
<gene>
    <name evidence="3" type="ORF">SFMTTN_2292</name>
</gene>
<comment type="caution">
    <text evidence="3">The sequence shown here is derived from an EMBL/GenBank/DDBJ whole genome shotgun (WGS) entry which is preliminary data.</text>
</comment>
<dbReference type="InterPro" id="IPR051396">
    <property type="entry name" value="Bact_Antivir_Def_Nuclease"/>
</dbReference>
<dbReference type="AlphaFoldDB" id="A0A401JFV3"/>
<evidence type="ECO:0008006" key="5">
    <source>
        <dbReference type="Google" id="ProtNLM"/>
    </source>
</evidence>
<organism evidence="3 4">
    <name type="scientific">Sulfuriferula multivorans</name>
    <dbReference type="NCBI Taxonomy" id="1559896"/>
    <lineage>
        <taxon>Bacteria</taxon>
        <taxon>Pseudomonadati</taxon>
        <taxon>Pseudomonadota</taxon>
        <taxon>Betaproteobacteria</taxon>
        <taxon>Nitrosomonadales</taxon>
        <taxon>Sulfuricellaceae</taxon>
        <taxon>Sulfuriferula</taxon>
    </lineage>
</organism>
<dbReference type="Pfam" id="PF13175">
    <property type="entry name" value="AAA_15"/>
    <property type="match status" value="1"/>
</dbReference>
<evidence type="ECO:0000313" key="3">
    <source>
        <dbReference type="EMBL" id="GBL46478.1"/>
    </source>
</evidence>
<dbReference type="InterPro" id="IPR041685">
    <property type="entry name" value="AAA_GajA/Old/RecF-like"/>
</dbReference>
<name>A0A401JFV3_9PROT</name>
<keyword evidence="4" id="KW-1185">Reference proteome</keyword>
<dbReference type="InterPro" id="IPR027417">
    <property type="entry name" value="P-loop_NTPase"/>
</dbReference>
<evidence type="ECO:0000259" key="2">
    <source>
        <dbReference type="Pfam" id="PF13304"/>
    </source>
</evidence>
<accession>A0A401JFV3</accession>
<dbReference type="RefSeq" id="WP_124705264.1">
    <property type="nucleotide sequence ID" value="NZ_BGOW01000020.1"/>
</dbReference>
<dbReference type="OrthoDB" id="9815944at2"/>
<reference evidence="3 4" key="1">
    <citation type="journal article" date="2019" name="Front. Microbiol.">
        <title>Genomes of Neutrophilic Sulfur-Oxidizing Chemolithoautotrophs Representing 9 Proteobacterial Species From 8 Genera.</title>
        <authorList>
            <person name="Watanabe T."/>
            <person name="Kojima H."/>
            <person name="Umezawa K."/>
            <person name="Hori C."/>
            <person name="Takasuka T.E."/>
            <person name="Kato Y."/>
            <person name="Fukui M."/>
        </authorList>
    </citation>
    <scope>NUCLEOTIDE SEQUENCE [LARGE SCALE GENOMIC DNA]</scope>
    <source>
        <strain evidence="3 4">TTN</strain>
    </source>
</reference>
<dbReference type="EMBL" id="BGOW01000020">
    <property type="protein sequence ID" value="GBL46478.1"/>
    <property type="molecule type" value="Genomic_DNA"/>
</dbReference>
<feature type="domain" description="ATPase AAA-type core" evidence="2">
    <location>
        <begin position="297"/>
        <end position="376"/>
    </location>
</feature>
<evidence type="ECO:0000259" key="1">
    <source>
        <dbReference type="Pfam" id="PF13175"/>
    </source>
</evidence>
<sequence length="689" mass="77861">MHIKALHIKNFRAIEDINVDFDNRVNIIVGPNAVGKTTVLEAIRLVKALLFPRTQNESMQALFALGAASPHLPQQITIPALARNPSTPVVISIRFELSKDEITWLENSVPIIARGIIQGRMGQAFSNPTTLINFLGTPQGQQAIEAAQKEVNSAINDSKNDGRQCRVELTISPMTGPQSTDNPVWPTLLAMLDQRHPPGLTSFSYFPADRALPQGEQPVQLGMADAQAQLESHSSQPQTKYTRLKNTIFSAMIMSESGREELTAEFERIFQGILKGRRLKGFGLNHIGLLSILVEDTETGRTFEIDGMSSGEKGLILTFLLIERSVAQDGLILLDEPELHLNPAVCKDLLSFLVDGYAVRKNLQVFVCSHSPEILAGAFDNDECSLYHLESELMLTKVRRQDHTVIAEALRRLGTSESEGLLFNGTIFVEGIDDVSLLEAGFSSILRRYKIKDLGGRREIEKEIKQLQDAENRGTELSSRYFIFDRDELPTDLKNTKSTKILQWERRCLENYLLDIDILTDLFMNSEVVKNPLNNLGEVQKKLRELAFGQLDDFVAKQIYSRYQYIDPGIRATEIQGKSLNNIAELLHERLLKIMNQYSTIDESNWTSDFLKKCSEERQNLTSVWEAKWLNECDGKRLFNEICQKVQPKMGPKKFKIRVMNEMRLKPSENWRAINSLLSDLLAKNSETK</sequence>